<dbReference type="SUPFAM" id="SSF55729">
    <property type="entry name" value="Acyl-CoA N-acyltransferases (Nat)"/>
    <property type="match status" value="1"/>
</dbReference>
<dbReference type="EMBL" id="JACHLR010000029">
    <property type="protein sequence ID" value="MBB4860711.1"/>
    <property type="molecule type" value="Genomic_DNA"/>
</dbReference>
<name>A0A7W7KDC3_9SPHN</name>
<dbReference type="Proteomes" id="UP000555448">
    <property type="component" value="Unassembled WGS sequence"/>
</dbReference>
<dbReference type="Gene3D" id="3.40.630.30">
    <property type="match status" value="1"/>
</dbReference>
<keyword evidence="1" id="KW-0808">Transferase</keyword>
<keyword evidence="2" id="KW-1185">Reference proteome</keyword>
<evidence type="ECO:0000313" key="2">
    <source>
        <dbReference type="Proteomes" id="UP000555448"/>
    </source>
</evidence>
<dbReference type="InterPro" id="IPR016181">
    <property type="entry name" value="Acyl_CoA_acyltransferase"/>
</dbReference>
<organism evidence="1 2">
    <name type="scientific">Novosphingobium chloroacetimidivorans</name>
    <dbReference type="NCBI Taxonomy" id="1428314"/>
    <lineage>
        <taxon>Bacteria</taxon>
        <taxon>Pseudomonadati</taxon>
        <taxon>Pseudomonadota</taxon>
        <taxon>Alphaproteobacteria</taxon>
        <taxon>Sphingomonadales</taxon>
        <taxon>Sphingomonadaceae</taxon>
        <taxon>Novosphingobium</taxon>
    </lineage>
</organism>
<comment type="caution">
    <text evidence="1">The sequence shown here is derived from an EMBL/GenBank/DDBJ whole genome shotgun (WGS) entry which is preliminary data.</text>
</comment>
<dbReference type="GO" id="GO:0016740">
    <property type="term" value="F:transferase activity"/>
    <property type="evidence" value="ECO:0007669"/>
    <property type="project" value="UniProtKB-KW"/>
</dbReference>
<reference evidence="1 2" key="1">
    <citation type="submission" date="2020-08" db="EMBL/GenBank/DDBJ databases">
        <title>Functional genomics of gut bacteria from endangered species of beetles.</title>
        <authorList>
            <person name="Carlos-Shanley C."/>
        </authorList>
    </citation>
    <scope>NUCLEOTIDE SEQUENCE [LARGE SCALE GENOMIC DNA]</scope>
    <source>
        <strain evidence="1 2">S00245</strain>
    </source>
</reference>
<dbReference type="RefSeq" id="WP_184249996.1">
    <property type="nucleotide sequence ID" value="NZ_JACHLR010000029.1"/>
</dbReference>
<proteinExistence type="predicted"/>
<sequence length="309" mass="33370">MFAKTGFAPDQSWTRSLGQGLILRATEQPDSPVLDRFLEGYDRAFVLPNEREETQGFRACLSINPVARHCFGRTHREMVMVVEDERTGNVVGGANFLATRVNHPPIGHPPTAVALNYLYVEAAERGRGLARLLKDAVGTLANAAVEIPEDACPPAIFIEQNDPLALSDSDYATDSQHSGVDQVDRLEIWARLGARVVDFPYVQPALSAGQSSDEGLTYAVLNFPSAVIDACYFAAHLESFFGISVLKGQDLAIDPVASRQLATLAAMAQRGTPVTLLPMAPAIAALRALPSRPVGESFRHFARTVAGDD</sequence>
<gene>
    <name evidence="1" type="ORF">HNO88_004056</name>
</gene>
<dbReference type="AlphaFoldDB" id="A0A7W7KDC3"/>
<accession>A0A7W7KDC3</accession>
<evidence type="ECO:0000313" key="1">
    <source>
        <dbReference type="EMBL" id="MBB4860711.1"/>
    </source>
</evidence>
<protein>
    <submittedName>
        <fullName evidence="1">GNAT superfamily N-acetyltransferase</fullName>
    </submittedName>
</protein>